<reference evidence="9 10" key="1">
    <citation type="submission" date="2024-08" db="EMBL/GenBank/DDBJ databases">
        <title>Insights into the chromosomal genome structure of Flemingia macrophylla.</title>
        <authorList>
            <person name="Ding Y."/>
            <person name="Zhao Y."/>
            <person name="Bi W."/>
            <person name="Wu M."/>
            <person name="Zhao G."/>
            <person name="Gong Y."/>
            <person name="Li W."/>
            <person name="Zhang P."/>
        </authorList>
    </citation>
    <scope>NUCLEOTIDE SEQUENCE [LARGE SCALE GENOMIC DNA]</scope>
    <source>
        <strain evidence="9">DYQJB</strain>
        <tissue evidence="9">Leaf</tissue>
    </source>
</reference>
<dbReference type="PROSITE" id="PS50011">
    <property type="entry name" value="PROTEIN_KINASE_DOM"/>
    <property type="match status" value="1"/>
</dbReference>
<dbReference type="Proteomes" id="UP001603857">
    <property type="component" value="Unassembled WGS sequence"/>
</dbReference>
<feature type="transmembrane region" description="Helical" evidence="7">
    <location>
        <begin position="68"/>
        <end position="90"/>
    </location>
</feature>
<keyword evidence="7" id="KW-0812">Transmembrane</keyword>
<feature type="transmembrane region" description="Helical" evidence="7">
    <location>
        <begin position="96"/>
        <end position="116"/>
    </location>
</feature>
<name>A0ABD1MR97_9FABA</name>
<keyword evidence="7" id="KW-1133">Transmembrane helix</keyword>
<protein>
    <recommendedName>
        <fullName evidence="8">Protein kinase domain-containing protein</fullName>
    </recommendedName>
</protein>
<proteinExistence type="predicted"/>
<dbReference type="PROSITE" id="PS00108">
    <property type="entry name" value="PROTEIN_KINASE_ST"/>
    <property type="match status" value="1"/>
</dbReference>
<dbReference type="PANTHER" id="PTHR47976">
    <property type="entry name" value="G-TYPE LECTIN S-RECEPTOR-LIKE SERINE/THREONINE-PROTEIN KINASE SD2-5"/>
    <property type="match status" value="1"/>
</dbReference>
<evidence type="ECO:0000313" key="10">
    <source>
        <dbReference type="Proteomes" id="UP001603857"/>
    </source>
</evidence>
<dbReference type="Gene3D" id="3.30.200.20">
    <property type="entry name" value="Phosphorylase Kinase, domain 1"/>
    <property type="match status" value="1"/>
</dbReference>
<evidence type="ECO:0000256" key="1">
    <source>
        <dbReference type="ARBA" id="ARBA00022679"/>
    </source>
</evidence>
<keyword evidence="10" id="KW-1185">Reference proteome</keyword>
<dbReference type="InterPro" id="IPR017441">
    <property type="entry name" value="Protein_kinase_ATP_BS"/>
</dbReference>
<evidence type="ECO:0000256" key="7">
    <source>
        <dbReference type="SAM" id="Phobius"/>
    </source>
</evidence>
<evidence type="ECO:0000256" key="5">
    <source>
        <dbReference type="ARBA" id="ARBA00022840"/>
    </source>
</evidence>
<dbReference type="SMART" id="SM00220">
    <property type="entry name" value="S_TKc"/>
    <property type="match status" value="1"/>
</dbReference>
<sequence>MSTPLLSWLKSFWFNPSYDSLAVVTIYKPSFADGMYMGTILAFAYSFTQKNPPKTRQKNEGLMEDRKANTIAVISVIAVIVVIIVARVSLKLSKAFFLICGASIAVILAVFSCAFIRHSYNRRRRLLESQLKTEGRELRIEYSFLRKVAGVPTKYRFKELEEATDGFQALLGKGSSASVFKGILNDGTSVAVKRIDGEERGEKEFRSEVAAIASVHHVNLVRLFGYCNSPTAPRYLVYEYIPNGSLDCWIFPWRENNNSHARKGGCLPWHLRYKVAIDVAKGLSYLHHDCRRRVLHLDVKPENILLDEDYKALVADFGLSTLVGKDVSQVMTTMRGTRGYLAPEWLLERGVSEKTDIYSYGMVLLEVIGGRRNVSRVEDPKDKSKKKWEFFPKIVNEKLREGKLMEIVDRRLLESGGGVDESEVSRLVYVALWCIQEKPRLRPSMAQVVDMLEGRVRVDEPPGSRMILVDLLAADEDPADHRNLARLLTSVSSNVDYIVINYPSNVAMMGNTDLCSKHIRTIVYSLKHIMINCQWSLHA</sequence>
<dbReference type="SUPFAM" id="SSF56112">
    <property type="entry name" value="Protein kinase-like (PK-like)"/>
    <property type="match status" value="1"/>
</dbReference>
<keyword evidence="7" id="KW-0472">Membrane</keyword>
<dbReference type="FunFam" id="3.30.200.20:FF:000483">
    <property type="entry name" value="Putative receptor-like protein kinase"/>
    <property type="match status" value="1"/>
</dbReference>
<dbReference type="FunFam" id="1.10.510.10:FF:000537">
    <property type="entry name" value="Putative receptor-like protein kinase"/>
    <property type="match status" value="1"/>
</dbReference>
<keyword evidence="1" id="KW-0808">Transferase</keyword>
<feature type="binding site" evidence="6">
    <location>
        <position position="193"/>
    </location>
    <ligand>
        <name>ATP</name>
        <dbReference type="ChEBI" id="CHEBI:30616"/>
    </ligand>
</feature>
<dbReference type="InterPro" id="IPR051343">
    <property type="entry name" value="G-type_lectin_kinases/EP1-like"/>
</dbReference>
<keyword evidence="3 6" id="KW-0547">Nucleotide-binding</keyword>
<dbReference type="InterPro" id="IPR000719">
    <property type="entry name" value="Prot_kinase_dom"/>
</dbReference>
<comment type="caution">
    <text evidence="9">The sequence shown here is derived from an EMBL/GenBank/DDBJ whole genome shotgun (WGS) entry which is preliminary data.</text>
</comment>
<dbReference type="PANTHER" id="PTHR47976:SF115">
    <property type="entry name" value="RECEPTOR-LIKE SERINE_THREONINE-PROTEIN KINASE"/>
    <property type="match status" value="1"/>
</dbReference>
<dbReference type="GO" id="GO:0005524">
    <property type="term" value="F:ATP binding"/>
    <property type="evidence" value="ECO:0007669"/>
    <property type="project" value="UniProtKB-UniRule"/>
</dbReference>
<dbReference type="PROSITE" id="PS00107">
    <property type="entry name" value="PROTEIN_KINASE_ATP"/>
    <property type="match status" value="1"/>
</dbReference>
<keyword evidence="2" id="KW-0732">Signal</keyword>
<evidence type="ECO:0000259" key="8">
    <source>
        <dbReference type="PROSITE" id="PS50011"/>
    </source>
</evidence>
<dbReference type="InterPro" id="IPR008271">
    <property type="entry name" value="Ser/Thr_kinase_AS"/>
</dbReference>
<evidence type="ECO:0000256" key="2">
    <source>
        <dbReference type="ARBA" id="ARBA00022729"/>
    </source>
</evidence>
<evidence type="ECO:0000313" key="9">
    <source>
        <dbReference type="EMBL" id="KAL2338332.1"/>
    </source>
</evidence>
<dbReference type="GO" id="GO:0016301">
    <property type="term" value="F:kinase activity"/>
    <property type="evidence" value="ECO:0007669"/>
    <property type="project" value="UniProtKB-KW"/>
</dbReference>
<dbReference type="Gene3D" id="1.10.510.10">
    <property type="entry name" value="Transferase(Phosphotransferase) domain 1"/>
    <property type="match status" value="1"/>
</dbReference>
<dbReference type="Pfam" id="PF00069">
    <property type="entry name" value="Pkinase"/>
    <property type="match status" value="1"/>
</dbReference>
<dbReference type="AlphaFoldDB" id="A0ABD1MR97"/>
<organism evidence="9 10">
    <name type="scientific">Flemingia macrophylla</name>
    <dbReference type="NCBI Taxonomy" id="520843"/>
    <lineage>
        <taxon>Eukaryota</taxon>
        <taxon>Viridiplantae</taxon>
        <taxon>Streptophyta</taxon>
        <taxon>Embryophyta</taxon>
        <taxon>Tracheophyta</taxon>
        <taxon>Spermatophyta</taxon>
        <taxon>Magnoliopsida</taxon>
        <taxon>eudicotyledons</taxon>
        <taxon>Gunneridae</taxon>
        <taxon>Pentapetalae</taxon>
        <taxon>rosids</taxon>
        <taxon>fabids</taxon>
        <taxon>Fabales</taxon>
        <taxon>Fabaceae</taxon>
        <taxon>Papilionoideae</taxon>
        <taxon>50 kb inversion clade</taxon>
        <taxon>NPAAA clade</taxon>
        <taxon>indigoferoid/millettioid clade</taxon>
        <taxon>Phaseoleae</taxon>
        <taxon>Flemingia</taxon>
    </lineage>
</organism>
<evidence type="ECO:0000256" key="4">
    <source>
        <dbReference type="ARBA" id="ARBA00022777"/>
    </source>
</evidence>
<evidence type="ECO:0000256" key="3">
    <source>
        <dbReference type="ARBA" id="ARBA00022741"/>
    </source>
</evidence>
<keyword evidence="5 6" id="KW-0067">ATP-binding</keyword>
<evidence type="ECO:0000256" key="6">
    <source>
        <dbReference type="PROSITE-ProRule" id="PRU10141"/>
    </source>
</evidence>
<feature type="transmembrane region" description="Helical" evidence="7">
    <location>
        <begin position="20"/>
        <end position="47"/>
    </location>
</feature>
<gene>
    <name evidence="9" type="ORF">Fmac_012778</name>
</gene>
<accession>A0ABD1MR97</accession>
<dbReference type="InterPro" id="IPR011009">
    <property type="entry name" value="Kinase-like_dom_sf"/>
</dbReference>
<feature type="domain" description="Protein kinase" evidence="8">
    <location>
        <begin position="165"/>
        <end position="456"/>
    </location>
</feature>
<dbReference type="EMBL" id="JBGMDY010000004">
    <property type="protein sequence ID" value="KAL2338332.1"/>
    <property type="molecule type" value="Genomic_DNA"/>
</dbReference>
<keyword evidence="4" id="KW-0418">Kinase</keyword>